<organism evidence="1 2">
    <name type="scientific">Mycoplasmopsis synoviae</name>
    <name type="common">Mycoplasma synoviae</name>
    <dbReference type="NCBI Taxonomy" id="2109"/>
    <lineage>
        <taxon>Bacteria</taxon>
        <taxon>Bacillati</taxon>
        <taxon>Mycoplasmatota</taxon>
        <taxon>Mycoplasmoidales</taxon>
        <taxon>Metamycoplasmataceae</taxon>
        <taxon>Mycoplasmopsis</taxon>
    </lineage>
</organism>
<dbReference type="AlphaFoldDB" id="A0A3B0PE34"/>
<dbReference type="EMBL" id="LS991953">
    <property type="protein sequence ID" value="SYV93105.1"/>
    <property type="molecule type" value="Genomic_DNA"/>
</dbReference>
<sequence>MLLIILLSYSFIVFVINFLNKRYNENNYVQIYNLSFDDARNFSNYFNSIKNIYHPKIEKQIYSNW</sequence>
<gene>
    <name evidence="1" type="ORF">NCTC10124_00834</name>
</gene>
<proteinExistence type="predicted"/>
<evidence type="ECO:0000313" key="1">
    <source>
        <dbReference type="EMBL" id="SYV93105.1"/>
    </source>
</evidence>
<name>A0A3B0PE34_MYCSY</name>
<feature type="non-terminal residue" evidence="1">
    <location>
        <position position="65"/>
    </location>
</feature>
<reference evidence="2" key="1">
    <citation type="submission" date="2018-06" db="EMBL/GenBank/DDBJ databases">
        <authorList>
            <consortium name="Pathogen Informatics"/>
        </authorList>
    </citation>
    <scope>NUCLEOTIDE SEQUENCE [LARGE SCALE GENOMIC DNA]</scope>
    <source>
        <strain evidence="2">NCTC10124</strain>
    </source>
</reference>
<accession>A0A3B0PE34</accession>
<dbReference type="Proteomes" id="UP000259328">
    <property type="component" value="Chromosome"/>
</dbReference>
<evidence type="ECO:0000313" key="2">
    <source>
        <dbReference type="Proteomes" id="UP000259328"/>
    </source>
</evidence>
<protein>
    <submittedName>
        <fullName evidence="1">Uncharacterized protein</fullName>
    </submittedName>
</protein>